<dbReference type="OrthoDB" id="9761899at2"/>
<evidence type="ECO:0000256" key="10">
    <source>
        <dbReference type="ARBA" id="ARBA00023014"/>
    </source>
</evidence>
<evidence type="ECO:0000256" key="9">
    <source>
        <dbReference type="ARBA" id="ARBA00023004"/>
    </source>
</evidence>
<dbReference type="PANTHER" id="PTHR43578">
    <property type="entry name" value="NADH-QUINONE OXIDOREDUCTASE SUBUNIT F"/>
    <property type="match status" value="1"/>
</dbReference>
<keyword evidence="8" id="KW-1278">Translocase</keyword>
<dbReference type="PANTHER" id="PTHR43578:SF3">
    <property type="entry name" value="NADH-QUINONE OXIDOREDUCTASE SUBUNIT F"/>
    <property type="match status" value="1"/>
</dbReference>
<comment type="cofactor">
    <cofactor evidence="1 13">
        <name>FMN</name>
        <dbReference type="ChEBI" id="CHEBI:58210"/>
    </cofactor>
</comment>
<keyword evidence="5 13" id="KW-0285">Flavoprotein</keyword>
<keyword evidence="15" id="KW-0560">Oxidoreductase</keyword>
<evidence type="ECO:0000256" key="8">
    <source>
        <dbReference type="ARBA" id="ARBA00022967"/>
    </source>
</evidence>
<comment type="catalytic activity">
    <reaction evidence="12 13">
        <text>a quinone + NADH + 5 H(+)(in) = a quinol + NAD(+) + 4 H(+)(out)</text>
        <dbReference type="Rhea" id="RHEA:57888"/>
        <dbReference type="ChEBI" id="CHEBI:15378"/>
        <dbReference type="ChEBI" id="CHEBI:24646"/>
        <dbReference type="ChEBI" id="CHEBI:57540"/>
        <dbReference type="ChEBI" id="CHEBI:57945"/>
        <dbReference type="ChEBI" id="CHEBI:132124"/>
    </reaction>
</comment>
<evidence type="ECO:0000256" key="12">
    <source>
        <dbReference type="ARBA" id="ARBA00047712"/>
    </source>
</evidence>
<dbReference type="PROSITE" id="PS00645">
    <property type="entry name" value="COMPLEX1_51K_2"/>
    <property type="match status" value="1"/>
</dbReference>
<keyword evidence="13" id="KW-0874">Quinone</keyword>
<dbReference type="SUPFAM" id="SSF140490">
    <property type="entry name" value="Nqo1C-terminal domain-like"/>
    <property type="match status" value="1"/>
</dbReference>
<dbReference type="Pfam" id="PF10589">
    <property type="entry name" value="NADH_4Fe-4S"/>
    <property type="match status" value="1"/>
</dbReference>
<dbReference type="eggNOG" id="COG1894">
    <property type="taxonomic scope" value="Bacteria"/>
</dbReference>
<dbReference type="Gene3D" id="3.10.20.600">
    <property type="match status" value="1"/>
</dbReference>
<dbReference type="InterPro" id="IPR011538">
    <property type="entry name" value="Nuo51_FMN-bd"/>
</dbReference>
<keyword evidence="11 13" id="KW-0520">NAD</keyword>
<dbReference type="InterPro" id="IPR011537">
    <property type="entry name" value="NADH-UbQ_OxRdtase_suF"/>
</dbReference>
<keyword evidence="9 13" id="KW-0408">Iron</keyword>
<dbReference type="FunFam" id="3.40.50.11540:FF:000001">
    <property type="entry name" value="NADH dehydrogenase [ubiquinone] flavoprotein 1, mitochondrial"/>
    <property type="match status" value="1"/>
</dbReference>
<evidence type="ECO:0000256" key="13">
    <source>
        <dbReference type="RuleBase" id="RU364066"/>
    </source>
</evidence>
<dbReference type="EMBL" id="JPRH01000005">
    <property type="protein sequence ID" value="KFF11887.1"/>
    <property type="molecule type" value="Genomic_DNA"/>
</dbReference>
<dbReference type="EC" id="7.1.1.-" evidence="13"/>
<dbReference type="GO" id="GO:0051539">
    <property type="term" value="F:4 iron, 4 sulfur cluster binding"/>
    <property type="evidence" value="ECO:0007669"/>
    <property type="project" value="UniProtKB-UniRule"/>
</dbReference>
<evidence type="ECO:0000256" key="4">
    <source>
        <dbReference type="ARBA" id="ARBA00022485"/>
    </source>
</evidence>
<dbReference type="RefSeq" id="WP_034712371.1">
    <property type="nucleotide sequence ID" value="NZ_JPRH01000005.1"/>
</dbReference>
<gene>
    <name evidence="15" type="ORF">IW15_14485</name>
</gene>
<dbReference type="GO" id="GO:0008137">
    <property type="term" value="F:NADH dehydrogenase (ubiquinone) activity"/>
    <property type="evidence" value="ECO:0007669"/>
    <property type="project" value="InterPro"/>
</dbReference>
<evidence type="ECO:0000256" key="7">
    <source>
        <dbReference type="ARBA" id="ARBA00022723"/>
    </source>
</evidence>
<dbReference type="InterPro" id="IPR001949">
    <property type="entry name" value="NADH-UbQ_OxRdtase_51kDa_CS"/>
</dbReference>
<name>A0A086A5C3_9FLAO</name>
<dbReference type="Proteomes" id="UP000028705">
    <property type="component" value="Unassembled WGS sequence"/>
</dbReference>
<dbReference type="GO" id="GO:0046872">
    <property type="term" value="F:metal ion binding"/>
    <property type="evidence" value="ECO:0007669"/>
    <property type="project" value="UniProtKB-KW"/>
</dbReference>
<comment type="function">
    <text evidence="13">NDH-1 shuttles electrons from NADH, via FMN and iron-sulfur (Fe-S) centers, to quinones in the respiratory chain.</text>
</comment>
<comment type="caution">
    <text evidence="15">The sequence shown here is derived from an EMBL/GenBank/DDBJ whole genome shotgun (WGS) entry which is preliminary data.</text>
</comment>
<keyword evidence="7 13" id="KW-0479">Metal-binding</keyword>
<dbReference type="SUPFAM" id="SSF142984">
    <property type="entry name" value="Nqo1 middle domain-like"/>
    <property type="match status" value="1"/>
</dbReference>
<protein>
    <recommendedName>
        <fullName evidence="13">NADH-quinone oxidoreductase subunit F</fullName>
        <ecNumber evidence="13">7.1.1.-</ecNumber>
    </recommendedName>
</protein>
<dbReference type="InterPro" id="IPR019575">
    <property type="entry name" value="Nuop51_4Fe4S-bd"/>
</dbReference>
<evidence type="ECO:0000256" key="6">
    <source>
        <dbReference type="ARBA" id="ARBA00022643"/>
    </source>
</evidence>
<dbReference type="GO" id="GO:0051287">
    <property type="term" value="F:NAD binding"/>
    <property type="evidence" value="ECO:0007669"/>
    <property type="project" value="UniProtKB-UniRule"/>
</dbReference>
<dbReference type="InterPro" id="IPR037207">
    <property type="entry name" value="Nuop51_4Fe4S-bd_sf"/>
</dbReference>
<keyword evidence="6 13" id="KW-0288">FMN</keyword>
<dbReference type="NCBIfam" id="NF010120">
    <property type="entry name" value="PRK13596.1"/>
    <property type="match status" value="1"/>
</dbReference>
<keyword evidence="4 13" id="KW-0004">4Fe-4S</keyword>
<evidence type="ECO:0000313" key="16">
    <source>
        <dbReference type="Proteomes" id="UP000028705"/>
    </source>
</evidence>
<dbReference type="InterPro" id="IPR037225">
    <property type="entry name" value="Nuo51_FMN-bd_sf"/>
</dbReference>
<keyword evidence="10 13" id="KW-0411">Iron-sulfur</keyword>
<dbReference type="NCBIfam" id="TIGR01959">
    <property type="entry name" value="nuoF_fam"/>
    <property type="match status" value="1"/>
</dbReference>
<dbReference type="GO" id="GO:0048038">
    <property type="term" value="F:quinone binding"/>
    <property type="evidence" value="ECO:0007669"/>
    <property type="project" value="UniProtKB-KW"/>
</dbReference>
<dbReference type="FunFam" id="1.20.1440.230:FF:000001">
    <property type="entry name" value="Mitochondrial NADH dehydrogenase flavoprotein 1"/>
    <property type="match status" value="1"/>
</dbReference>
<dbReference type="AlphaFoldDB" id="A0A086A5C3"/>
<evidence type="ECO:0000256" key="11">
    <source>
        <dbReference type="ARBA" id="ARBA00023027"/>
    </source>
</evidence>
<accession>A0A086A5C3</accession>
<dbReference type="Gene3D" id="6.10.250.1450">
    <property type="match status" value="1"/>
</dbReference>
<evidence type="ECO:0000313" key="15">
    <source>
        <dbReference type="EMBL" id="KFF11887.1"/>
    </source>
</evidence>
<dbReference type="GO" id="GO:0010181">
    <property type="term" value="F:FMN binding"/>
    <property type="evidence" value="ECO:0007669"/>
    <property type="project" value="InterPro"/>
</dbReference>
<dbReference type="SUPFAM" id="SSF142019">
    <property type="entry name" value="Nqo1 FMN-binding domain-like"/>
    <property type="match status" value="1"/>
</dbReference>
<dbReference type="STRING" id="445961.IW15_14485"/>
<evidence type="ECO:0000259" key="14">
    <source>
        <dbReference type="SMART" id="SM00928"/>
    </source>
</evidence>
<dbReference type="Pfam" id="PF01512">
    <property type="entry name" value="Complex1_51K"/>
    <property type="match status" value="1"/>
</dbReference>
<dbReference type="SMART" id="SM00928">
    <property type="entry name" value="NADH_4Fe-4S"/>
    <property type="match status" value="1"/>
</dbReference>
<organism evidence="15 16">
    <name type="scientific">Chryseobacterium soli</name>
    <dbReference type="NCBI Taxonomy" id="445961"/>
    <lineage>
        <taxon>Bacteria</taxon>
        <taxon>Pseudomonadati</taxon>
        <taxon>Bacteroidota</taxon>
        <taxon>Flavobacteriia</taxon>
        <taxon>Flavobacteriales</taxon>
        <taxon>Weeksellaceae</taxon>
        <taxon>Chryseobacterium group</taxon>
        <taxon>Chryseobacterium</taxon>
    </lineage>
</organism>
<keyword evidence="16" id="KW-1185">Reference proteome</keyword>
<comment type="cofactor">
    <cofactor evidence="2 13">
        <name>[4Fe-4S] cluster</name>
        <dbReference type="ChEBI" id="CHEBI:49883"/>
    </cofactor>
</comment>
<evidence type="ECO:0000256" key="5">
    <source>
        <dbReference type="ARBA" id="ARBA00022630"/>
    </source>
</evidence>
<dbReference type="Gene3D" id="3.40.50.11540">
    <property type="entry name" value="NADH-ubiquinone oxidoreductase 51kDa subunit"/>
    <property type="match status" value="1"/>
</dbReference>
<evidence type="ECO:0000256" key="1">
    <source>
        <dbReference type="ARBA" id="ARBA00001917"/>
    </source>
</evidence>
<dbReference type="Gene3D" id="1.20.1440.230">
    <property type="entry name" value="NADH-ubiquinone oxidoreductase 51kDa subunit, iron-sulphur binding domain"/>
    <property type="match status" value="1"/>
</dbReference>
<comment type="similarity">
    <text evidence="3 13">Belongs to the complex I 51 kDa subunit family.</text>
</comment>
<evidence type="ECO:0000256" key="2">
    <source>
        <dbReference type="ARBA" id="ARBA00001966"/>
    </source>
</evidence>
<dbReference type="GO" id="GO:0016491">
    <property type="term" value="F:oxidoreductase activity"/>
    <property type="evidence" value="ECO:0007669"/>
    <property type="project" value="UniProtKB-KW"/>
</dbReference>
<feature type="domain" description="NADH-ubiquinone oxidoreductase 51kDa subunit iron-sulphur binding" evidence="14">
    <location>
        <begin position="339"/>
        <end position="384"/>
    </location>
</feature>
<reference evidence="15 16" key="1">
    <citation type="submission" date="2014-07" db="EMBL/GenBank/DDBJ databases">
        <title>Genome of Chryseobacterium soli DSM 19298.</title>
        <authorList>
            <person name="Stropko S.J."/>
            <person name="Pipes S.E."/>
            <person name="Newman J."/>
        </authorList>
    </citation>
    <scope>NUCLEOTIDE SEQUENCE [LARGE SCALE GENOMIC DNA]</scope>
    <source>
        <strain evidence="15 16">DSM 19298</strain>
    </source>
</reference>
<sequence length="452" mass="49580">MSKKLLLKDAHIEGIRYFETYRKQGGYGAAEKALKMTPDEILEEVKASGLRGRGGAGFPTGMKWSFLAKPEGVPRHLVVNADESEPGTFKDRYLMEFLPHLLIEGMLISSYCLGSNVSYIYIRGEYSWIPDILEEAIEEAKAAGFLGKNIMGTGFDCEIYVQRGGGAYICGEETALLESLEGKRGNPRLKPPFPAVKGLWERPTVVNNVESIAAIVPIIDITGAEYAKIGVGRSTGTKLISACGNINKPGVYEIDMTITVEEFIYSDEYCGGIANGKKLKACVPGGSSVPIVPANLLLKTVNGEPRYMNYESLADGGFATGTMMGSGGFIVLDEDQCIVEHTMTLARFYHHESCGQCTPCREGTGWMHKILKKIEKGEGKMEDIDLLWDIQRKIEGNTICPLGDAAAWPVAAAIRHFRDEFEWHVKNPELSQTQNYGLANYADPIPAVEKNA</sequence>
<proteinExistence type="inferred from homology"/>
<evidence type="ECO:0000256" key="3">
    <source>
        <dbReference type="ARBA" id="ARBA00007523"/>
    </source>
</evidence>